<comment type="caution">
    <text evidence="2">The sequence shown here is derived from an EMBL/GenBank/DDBJ whole genome shotgun (WGS) entry which is preliminary data.</text>
</comment>
<proteinExistence type="predicted"/>
<evidence type="ECO:0000313" key="2">
    <source>
        <dbReference type="EMBL" id="MET3643947.1"/>
    </source>
</evidence>
<feature type="transmembrane region" description="Helical" evidence="1">
    <location>
        <begin position="66"/>
        <end position="87"/>
    </location>
</feature>
<keyword evidence="1" id="KW-1133">Transmembrane helix</keyword>
<reference evidence="2 3" key="1">
    <citation type="submission" date="2024-06" db="EMBL/GenBank/DDBJ databases">
        <title>Genomic Encyclopedia of Type Strains, Phase IV (KMG-IV): sequencing the most valuable type-strain genomes for metagenomic binning, comparative biology and taxonomic classification.</title>
        <authorList>
            <person name="Goeker M."/>
        </authorList>
    </citation>
    <scope>NUCLEOTIDE SEQUENCE [LARGE SCALE GENOMIC DNA]</scope>
    <source>
        <strain evidence="2 3">DSM 15349</strain>
    </source>
</reference>
<keyword evidence="1" id="KW-0472">Membrane</keyword>
<dbReference type="RefSeq" id="WP_253363921.1">
    <property type="nucleotide sequence ID" value="NZ_JALJXU010000002.1"/>
</dbReference>
<protein>
    <submittedName>
        <fullName evidence="2">Fumarate reductase subunit D</fullName>
    </submittedName>
</protein>
<gene>
    <name evidence="2" type="ORF">ABID27_000569</name>
</gene>
<feature type="transmembrane region" description="Helical" evidence="1">
    <location>
        <begin position="27"/>
        <end position="46"/>
    </location>
</feature>
<name>A0ABV2JJS2_9STRE</name>
<dbReference type="EMBL" id="JBEPMK010000002">
    <property type="protein sequence ID" value="MET3643947.1"/>
    <property type="molecule type" value="Genomic_DNA"/>
</dbReference>
<sequence>MWLLFGAGAVISAVLNLLCLFYRKHVVWLGFVSISLAALTICAFYSDSASRVLHEDWSGLLDIMPMMSSILWWFIGILILVNSLAFFSKNK</sequence>
<keyword evidence="3" id="KW-1185">Reference proteome</keyword>
<evidence type="ECO:0000313" key="3">
    <source>
        <dbReference type="Proteomes" id="UP001549055"/>
    </source>
</evidence>
<dbReference type="Proteomes" id="UP001549055">
    <property type="component" value="Unassembled WGS sequence"/>
</dbReference>
<evidence type="ECO:0000256" key="1">
    <source>
        <dbReference type="SAM" id="Phobius"/>
    </source>
</evidence>
<keyword evidence="1" id="KW-0812">Transmembrane</keyword>
<organism evidence="2 3">
    <name type="scientific">Streptococcus gallinaceus</name>
    <dbReference type="NCBI Taxonomy" id="165758"/>
    <lineage>
        <taxon>Bacteria</taxon>
        <taxon>Bacillati</taxon>
        <taxon>Bacillota</taxon>
        <taxon>Bacilli</taxon>
        <taxon>Lactobacillales</taxon>
        <taxon>Streptococcaceae</taxon>
        <taxon>Streptococcus</taxon>
    </lineage>
</organism>
<feature type="transmembrane region" description="Helical" evidence="1">
    <location>
        <begin position="6"/>
        <end position="22"/>
    </location>
</feature>
<accession>A0ABV2JJS2</accession>